<evidence type="ECO:0000313" key="2">
    <source>
        <dbReference type="Proteomes" id="UP000618319"/>
    </source>
</evidence>
<comment type="caution">
    <text evidence="1">The sequence shown here is derived from an EMBL/GenBank/DDBJ whole genome shotgun (WGS) entry which is preliminary data.</text>
</comment>
<proteinExistence type="predicted"/>
<organism evidence="1 2">
    <name type="scientific">Sphingobacterium pedocola</name>
    <dbReference type="NCBI Taxonomy" id="2082722"/>
    <lineage>
        <taxon>Bacteria</taxon>
        <taxon>Pseudomonadati</taxon>
        <taxon>Bacteroidota</taxon>
        <taxon>Sphingobacteriia</taxon>
        <taxon>Sphingobacteriales</taxon>
        <taxon>Sphingobacteriaceae</taxon>
        <taxon>Sphingobacterium</taxon>
    </lineage>
</organism>
<name>A0ABR9TAE2_9SPHI</name>
<accession>A0ABR9TAE2</accession>
<protein>
    <submittedName>
        <fullName evidence="1">Uncharacterized protein</fullName>
    </submittedName>
</protein>
<keyword evidence="2" id="KW-1185">Reference proteome</keyword>
<gene>
    <name evidence="1" type="ORF">C4F40_16395</name>
</gene>
<dbReference type="RefSeq" id="WP_196940219.1">
    <property type="nucleotide sequence ID" value="NZ_MU158690.1"/>
</dbReference>
<sequence length="117" mass="12669">MKNIFKNFDKLGIFAFAAAGLFAISWTNLESRLAPQWYQVTVIDEDEPHDEPSNLAIGAALPSGPSGPCSLNNGEMCAIPIDRKDYTGPITTVAQAQDLADEEDIDLGTPVFRTPQS</sequence>
<dbReference type="EMBL" id="PSKQ01000023">
    <property type="protein sequence ID" value="MBE8722306.1"/>
    <property type="molecule type" value="Genomic_DNA"/>
</dbReference>
<evidence type="ECO:0000313" key="1">
    <source>
        <dbReference type="EMBL" id="MBE8722306.1"/>
    </source>
</evidence>
<reference evidence="1 2" key="1">
    <citation type="submission" date="2018-02" db="EMBL/GenBank/DDBJ databases">
        <title>Sphingobacterium KA21.</title>
        <authorList>
            <person name="Vasarhelyi B.M."/>
            <person name="Deshmukh S."/>
            <person name="Balint B."/>
            <person name="Kukolya J."/>
        </authorList>
    </citation>
    <scope>NUCLEOTIDE SEQUENCE [LARGE SCALE GENOMIC DNA]</scope>
    <source>
        <strain evidence="1 2">Ka21</strain>
    </source>
</reference>
<dbReference type="Proteomes" id="UP000618319">
    <property type="component" value="Unassembled WGS sequence"/>
</dbReference>